<organism evidence="5 6">
    <name type="scientific">Brevibacterium rongguiense</name>
    <dbReference type="NCBI Taxonomy" id="2695267"/>
    <lineage>
        <taxon>Bacteria</taxon>
        <taxon>Bacillati</taxon>
        <taxon>Actinomycetota</taxon>
        <taxon>Actinomycetes</taxon>
        <taxon>Micrococcales</taxon>
        <taxon>Brevibacteriaceae</taxon>
        <taxon>Brevibacterium</taxon>
    </lineage>
</organism>
<dbReference type="NCBIfam" id="NF004283">
    <property type="entry name" value="PRK05692.1"/>
    <property type="match status" value="1"/>
</dbReference>
<feature type="domain" description="Pyruvate carboxyltransferase" evidence="4">
    <location>
        <begin position="27"/>
        <end position="295"/>
    </location>
</feature>
<dbReference type="InterPro" id="IPR000891">
    <property type="entry name" value="PYR_CT"/>
</dbReference>
<dbReference type="Gene3D" id="3.20.20.70">
    <property type="entry name" value="Aldolase class I"/>
    <property type="match status" value="1"/>
</dbReference>
<evidence type="ECO:0000256" key="2">
    <source>
        <dbReference type="ARBA" id="ARBA00022723"/>
    </source>
</evidence>
<dbReference type="CDD" id="cd07938">
    <property type="entry name" value="DRE_TIM_HMGL"/>
    <property type="match status" value="1"/>
</dbReference>
<sequence>MAGDSGARTWTAPARAVSAAAGAERAVRVHEVGPRDGLQAEDAPLSAQLKIDFCRRLLAAGVRSLEAASFVHPGRVPQMADAEEVLAGLAGQAGAELVSLVPNPRGLERALTAGAASVAVFASATEAFARANLGTDRDASIATAGRVARDAVAAGSAVRGYLSMCFGDPWEGAVDPDAVVRAAEALRAAGCQTVVISDTIGVAHAGQVEDILGRLHGAGFAPDSLALHLHDTYGQALSCVDVALRAGIRQFDSSAGGLGRCPFAPGATGNLATEDLLWMLHGMGFETGIDLRALAAATDAVDRALGRSTTSAVKRALDRA</sequence>
<name>A0A6N9HAV4_9MICO</name>
<evidence type="ECO:0000313" key="5">
    <source>
        <dbReference type="EMBL" id="MYM20692.1"/>
    </source>
</evidence>
<gene>
    <name evidence="5" type="ORF">GSY69_12170</name>
</gene>
<protein>
    <submittedName>
        <fullName evidence="5">Hydroxymethylglutaryl-CoA lyase</fullName>
        <ecNumber evidence="5">4.1.3.4</ecNumber>
    </submittedName>
</protein>
<evidence type="ECO:0000313" key="6">
    <source>
        <dbReference type="Proteomes" id="UP000469215"/>
    </source>
</evidence>
<dbReference type="PROSITE" id="PS50991">
    <property type="entry name" value="PYR_CT"/>
    <property type="match status" value="1"/>
</dbReference>
<comment type="caution">
    <text evidence="5">The sequence shown here is derived from an EMBL/GenBank/DDBJ whole genome shotgun (WGS) entry which is preliminary data.</text>
</comment>
<accession>A0A6N9HAV4</accession>
<reference evidence="5 6" key="1">
    <citation type="submission" date="2020-01" db="EMBL/GenBank/DDBJ databases">
        <authorList>
            <person name="Deng T."/>
        </authorList>
    </citation>
    <scope>NUCLEOTIDE SEQUENCE [LARGE SCALE GENOMIC DNA]</scope>
    <source>
        <strain evidence="5 6">5221</strain>
    </source>
</reference>
<dbReference type="InterPro" id="IPR043594">
    <property type="entry name" value="HMGL"/>
</dbReference>
<dbReference type="Proteomes" id="UP000469215">
    <property type="component" value="Unassembled WGS sequence"/>
</dbReference>
<evidence type="ECO:0000256" key="3">
    <source>
        <dbReference type="ARBA" id="ARBA00023239"/>
    </source>
</evidence>
<dbReference type="PANTHER" id="PTHR42738:SF7">
    <property type="entry name" value="HYDROXYMETHYLGLUTARYL-COA LYASE"/>
    <property type="match status" value="1"/>
</dbReference>
<keyword evidence="6" id="KW-1185">Reference proteome</keyword>
<dbReference type="FunFam" id="3.20.20.70:FF:000071">
    <property type="entry name" value="Hydroxymethylglutaryl-CoA lyase"/>
    <property type="match status" value="1"/>
</dbReference>
<dbReference type="EC" id="4.1.3.4" evidence="5"/>
<evidence type="ECO:0000256" key="1">
    <source>
        <dbReference type="ARBA" id="ARBA00009405"/>
    </source>
</evidence>
<keyword evidence="2" id="KW-0479">Metal-binding</keyword>
<comment type="similarity">
    <text evidence="1">Belongs to the HMG-CoA lyase family.</text>
</comment>
<dbReference type="Pfam" id="PF00682">
    <property type="entry name" value="HMGL-like"/>
    <property type="match status" value="1"/>
</dbReference>
<dbReference type="GO" id="GO:0006552">
    <property type="term" value="P:L-leucine catabolic process"/>
    <property type="evidence" value="ECO:0007669"/>
    <property type="project" value="TreeGrafter"/>
</dbReference>
<dbReference type="GO" id="GO:0046872">
    <property type="term" value="F:metal ion binding"/>
    <property type="evidence" value="ECO:0007669"/>
    <property type="project" value="UniProtKB-KW"/>
</dbReference>
<dbReference type="InterPro" id="IPR013785">
    <property type="entry name" value="Aldolase_TIM"/>
</dbReference>
<dbReference type="GO" id="GO:0004419">
    <property type="term" value="F:hydroxymethylglutaryl-CoA lyase activity"/>
    <property type="evidence" value="ECO:0007669"/>
    <property type="project" value="UniProtKB-EC"/>
</dbReference>
<dbReference type="SUPFAM" id="SSF51569">
    <property type="entry name" value="Aldolase"/>
    <property type="match status" value="1"/>
</dbReference>
<dbReference type="PANTHER" id="PTHR42738">
    <property type="entry name" value="HYDROXYMETHYLGLUTARYL-COA LYASE"/>
    <property type="match status" value="1"/>
</dbReference>
<keyword evidence="3 5" id="KW-0456">Lyase</keyword>
<dbReference type="EMBL" id="WWEQ01000069">
    <property type="protein sequence ID" value="MYM20692.1"/>
    <property type="molecule type" value="Genomic_DNA"/>
</dbReference>
<evidence type="ECO:0000259" key="4">
    <source>
        <dbReference type="PROSITE" id="PS50991"/>
    </source>
</evidence>
<proteinExistence type="inferred from homology"/>
<dbReference type="RefSeq" id="WP_160954106.1">
    <property type="nucleotide sequence ID" value="NZ_WWEQ01000069.1"/>
</dbReference>
<dbReference type="AlphaFoldDB" id="A0A6N9HAV4"/>
<dbReference type="GO" id="GO:0046951">
    <property type="term" value="P:ketone body biosynthetic process"/>
    <property type="evidence" value="ECO:0007669"/>
    <property type="project" value="TreeGrafter"/>
</dbReference>